<dbReference type="AlphaFoldDB" id="Q6MIJ3"/>
<dbReference type="STRING" id="264462.Bd3164"/>
<evidence type="ECO:0000313" key="1">
    <source>
        <dbReference type="EMBL" id="CAE80920.1"/>
    </source>
</evidence>
<dbReference type="EMBL" id="BX842654">
    <property type="protein sequence ID" value="CAE80920.1"/>
    <property type="molecule type" value="Genomic_DNA"/>
</dbReference>
<keyword evidence="2" id="KW-1185">Reference proteome</keyword>
<organism evidence="1 2">
    <name type="scientific">Bdellovibrio bacteriovorus (strain ATCC 15356 / DSM 50701 / NCIMB 9529 / HD100)</name>
    <dbReference type="NCBI Taxonomy" id="264462"/>
    <lineage>
        <taxon>Bacteria</taxon>
        <taxon>Pseudomonadati</taxon>
        <taxon>Bdellovibrionota</taxon>
        <taxon>Bdellovibrionia</taxon>
        <taxon>Bdellovibrionales</taxon>
        <taxon>Pseudobdellovibrionaceae</taxon>
        <taxon>Bdellovibrio</taxon>
    </lineage>
</organism>
<dbReference type="HOGENOM" id="CLU_3395283_0_0_7"/>
<name>Q6MIJ3_BDEBA</name>
<gene>
    <name evidence="1" type="ordered locus">Bd3164</name>
</gene>
<sequence length="31" mass="3812">MLQKYSDYLERSLTNPEKYYETRRENLVNGT</sequence>
<evidence type="ECO:0000313" key="2">
    <source>
        <dbReference type="Proteomes" id="UP000008080"/>
    </source>
</evidence>
<reference evidence="1 2" key="1">
    <citation type="journal article" date="2004" name="Science">
        <title>A predator unmasked: life cycle of Bdellovibrio bacteriovorus from a genomic perspective.</title>
        <authorList>
            <person name="Rendulic S."/>
            <person name="Jagtap P."/>
            <person name="Rosinus A."/>
            <person name="Eppinger M."/>
            <person name="Baar C."/>
            <person name="Lanz C."/>
            <person name="Keller H."/>
            <person name="Lambert C."/>
            <person name="Evans K.J."/>
            <person name="Goesmann A."/>
            <person name="Meyer F."/>
            <person name="Sockett R.E."/>
            <person name="Schuster S.C."/>
        </authorList>
    </citation>
    <scope>NUCLEOTIDE SEQUENCE [LARGE SCALE GENOMIC DNA]</scope>
    <source>
        <strain evidence="2">ATCC 15356 / DSM 50701 / NCIMB 9529 / HD100</strain>
    </source>
</reference>
<accession>Q6MIJ3</accession>
<dbReference type="KEGG" id="bba:Bd3164"/>
<protein>
    <submittedName>
        <fullName evidence="1">Uncharacterized protein</fullName>
    </submittedName>
</protein>
<dbReference type="Proteomes" id="UP000008080">
    <property type="component" value="Chromosome"/>
</dbReference>
<proteinExistence type="predicted"/>